<evidence type="ECO:0000256" key="4">
    <source>
        <dbReference type="ARBA" id="ARBA00022827"/>
    </source>
</evidence>
<evidence type="ECO:0000256" key="2">
    <source>
        <dbReference type="ARBA" id="ARBA00007992"/>
    </source>
</evidence>
<dbReference type="GO" id="GO:0071949">
    <property type="term" value="F:FAD binding"/>
    <property type="evidence" value="ECO:0007669"/>
    <property type="project" value="InterPro"/>
</dbReference>
<name>A0A9N9ZHR5_9HYPO</name>
<dbReference type="Proteomes" id="UP000775872">
    <property type="component" value="Unassembled WGS sequence"/>
</dbReference>
<keyword evidence="9" id="KW-1185">Reference proteome</keyword>
<sequence>MNIYEGKNELKVIVVGGGIAGLSLANMLEKANINYILLEAHTDLTPQISLGAILNSKRSQKSQAMFSPAIDLVILRFSRSDSNSFASSMKI</sequence>
<dbReference type="InterPro" id="IPR002938">
    <property type="entry name" value="FAD-bd"/>
</dbReference>
<dbReference type="PANTHER" id="PTHR47356">
    <property type="entry name" value="FAD-DEPENDENT MONOOXYGENASE ASQG-RELATED"/>
    <property type="match status" value="1"/>
</dbReference>
<feature type="domain" description="FAD-binding" evidence="7">
    <location>
        <begin position="10"/>
        <end position="48"/>
    </location>
</feature>
<keyword evidence="4" id="KW-0274">FAD</keyword>
<evidence type="ECO:0000259" key="7">
    <source>
        <dbReference type="Pfam" id="PF01494"/>
    </source>
</evidence>
<proteinExistence type="inferred from homology"/>
<dbReference type="AlphaFoldDB" id="A0A9N9ZHR5"/>
<dbReference type="InterPro" id="IPR036188">
    <property type="entry name" value="FAD/NAD-bd_sf"/>
</dbReference>
<evidence type="ECO:0000256" key="6">
    <source>
        <dbReference type="ARBA" id="ARBA00023033"/>
    </source>
</evidence>
<feature type="non-terminal residue" evidence="8">
    <location>
        <position position="91"/>
    </location>
</feature>
<evidence type="ECO:0000256" key="3">
    <source>
        <dbReference type="ARBA" id="ARBA00022630"/>
    </source>
</evidence>
<evidence type="ECO:0000313" key="8">
    <source>
        <dbReference type="EMBL" id="CAH0055849.1"/>
    </source>
</evidence>
<protein>
    <recommendedName>
        <fullName evidence="7">FAD-binding domain-containing protein</fullName>
    </recommendedName>
</protein>
<evidence type="ECO:0000256" key="5">
    <source>
        <dbReference type="ARBA" id="ARBA00023002"/>
    </source>
</evidence>
<comment type="cofactor">
    <cofactor evidence="1">
        <name>FAD</name>
        <dbReference type="ChEBI" id="CHEBI:57692"/>
    </cofactor>
</comment>
<dbReference type="Gene3D" id="3.50.50.60">
    <property type="entry name" value="FAD/NAD(P)-binding domain"/>
    <property type="match status" value="1"/>
</dbReference>
<comment type="similarity">
    <text evidence="2">Belongs to the paxM FAD-dependent monooxygenase family.</text>
</comment>
<dbReference type="InterPro" id="IPR050562">
    <property type="entry name" value="FAD_mOase_fung"/>
</dbReference>
<comment type="caution">
    <text evidence="8">The sequence shown here is derived from an EMBL/GenBank/DDBJ whole genome shotgun (WGS) entry which is preliminary data.</text>
</comment>
<reference evidence="8" key="1">
    <citation type="submission" date="2021-10" db="EMBL/GenBank/DDBJ databases">
        <authorList>
            <person name="Piombo E."/>
        </authorList>
    </citation>
    <scope>NUCLEOTIDE SEQUENCE</scope>
</reference>
<dbReference type="GO" id="GO:0004497">
    <property type="term" value="F:monooxygenase activity"/>
    <property type="evidence" value="ECO:0007669"/>
    <property type="project" value="UniProtKB-KW"/>
</dbReference>
<evidence type="ECO:0000313" key="9">
    <source>
        <dbReference type="Proteomes" id="UP000775872"/>
    </source>
</evidence>
<dbReference type="SUPFAM" id="SSF51905">
    <property type="entry name" value="FAD/NAD(P)-binding domain"/>
    <property type="match status" value="1"/>
</dbReference>
<keyword evidence="5" id="KW-0560">Oxidoreductase</keyword>
<gene>
    <name evidence="8" type="ORF">CSOL1703_00018010</name>
</gene>
<evidence type="ECO:0000256" key="1">
    <source>
        <dbReference type="ARBA" id="ARBA00001974"/>
    </source>
</evidence>
<dbReference type="EMBL" id="CABFOC020000062">
    <property type="protein sequence ID" value="CAH0055849.1"/>
    <property type="molecule type" value="Genomic_DNA"/>
</dbReference>
<keyword evidence="6" id="KW-0503">Monooxygenase</keyword>
<keyword evidence="3" id="KW-0285">Flavoprotein</keyword>
<accession>A0A9N9ZHR5</accession>
<organism evidence="8 9">
    <name type="scientific">Clonostachys solani</name>
    <dbReference type="NCBI Taxonomy" id="160281"/>
    <lineage>
        <taxon>Eukaryota</taxon>
        <taxon>Fungi</taxon>
        <taxon>Dikarya</taxon>
        <taxon>Ascomycota</taxon>
        <taxon>Pezizomycotina</taxon>
        <taxon>Sordariomycetes</taxon>
        <taxon>Hypocreomycetidae</taxon>
        <taxon>Hypocreales</taxon>
        <taxon>Bionectriaceae</taxon>
        <taxon>Clonostachys</taxon>
    </lineage>
</organism>
<dbReference type="OrthoDB" id="10029326at2759"/>
<dbReference type="Pfam" id="PF01494">
    <property type="entry name" value="FAD_binding_3"/>
    <property type="match status" value="1"/>
</dbReference>
<dbReference type="PANTHER" id="PTHR47356:SF2">
    <property type="entry name" value="FAD-BINDING DOMAIN-CONTAINING PROTEIN-RELATED"/>
    <property type="match status" value="1"/>
</dbReference>